<accession>A0A5C4QDT5</accession>
<keyword evidence="3" id="KW-0597">Phosphoprotein</keyword>
<dbReference type="InterPro" id="IPR025110">
    <property type="entry name" value="AMP-bd_C"/>
</dbReference>
<evidence type="ECO:0000313" key="5">
    <source>
        <dbReference type="EMBL" id="TNH22704.1"/>
    </source>
</evidence>
<protein>
    <submittedName>
        <fullName evidence="5">Amino acid adenylation domain-containing protein</fullName>
    </submittedName>
</protein>
<dbReference type="InterPro" id="IPR023213">
    <property type="entry name" value="CAT-like_dom_sf"/>
</dbReference>
<dbReference type="CDD" id="cd19540">
    <property type="entry name" value="LCL_NRPS-like"/>
    <property type="match status" value="1"/>
</dbReference>
<dbReference type="InterPro" id="IPR010071">
    <property type="entry name" value="AA_adenyl_dom"/>
</dbReference>
<dbReference type="InterPro" id="IPR001242">
    <property type="entry name" value="Condensation_dom"/>
</dbReference>
<feature type="domain" description="Carrier" evidence="4">
    <location>
        <begin position="522"/>
        <end position="597"/>
    </location>
</feature>
<dbReference type="Pfam" id="PF00550">
    <property type="entry name" value="PP-binding"/>
    <property type="match status" value="2"/>
</dbReference>
<dbReference type="CDD" id="cd17643">
    <property type="entry name" value="A_NRPS_Cytc1-like"/>
    <property type="match status" value="1"/>
</dbReference>
<dbReference type="Gene3D" id="3.40.50.1820">
    <property type="entry name" value="alpha/beta hydrolase"/>
    <property type="match status" value="1"/>
</dbReference>
<dbReference type="SUPFAM" id="SSF56801">
    <property type="entry name" value="Acetyl-CoA synthetase-like"/>
    <property type="match status" value="2"/>
</dbReference>
<dbReference type="Gene3D" id="3.30.559.10">
    <property type="entry name" value="Chloramphenicol acetyltransferase-like domain"/>
    <property type="match status" value="1"/>
</dbReference>
<dbReference type="InterPro" id="IPR029058">
    <property type="entry name" value="AB_hydrolase_fold"/>
</dbReference>
<dbReference type="InterPro" id="IPR042099">
    <property type="entry name" value="ANL_N_sf"/>
</dbReference>
<dbReference type="InterPro" id="IPR036736">
    <property type="entry name" value="ACP-like_sf"/>
</dbReference>
<evidence type="ECO:0000259" key="4">
    <source>
        <dbReference type="PROSITE" id="PS50075"/>
    </source>
</evidence>
<dbReference type="NCBIfam" id="NF003417">
    <property type="entry name" value="PRK04813.1"/>
    <property type="match status" value="2"/>
</dbReference>
<dbReference type="GO" id="GO:0072330">
    <property type="term" value="P:monocarboxylic acid biosynthetic process"/>
    <property type="evidence" value="ECO:0007669"/>
    <property type="project" value="UniProtKB-ARBA"/>
</dbReference>
<evidence type="ECO:0000256" key="2">
    <source>
        <dbReference type="ARBA" id="ARBA00022450"/>
    </source>
</evidence>
<dbReference type="GO" id="GO:0003824">
    <property type="term" value="F:catalytic activity"/>
    <property type="evidence" value="ECO:0007669"/>
    <property type="project" value="InterPro"/>
</dbReference>
<dbReference type="PROSITE" id="PS50075">
    <property type="entry name" value="CARRIER"/>
    <property type="match status" value="2"/>
</dbReference>
<keyword evidence="6" id="KW-1185">Reference proteome</keyword>
<dbReference type="GO" id="GO:0005829">
    <property type="term" value="C:cytosol"/>
    <property type="evidence" value="ECO:0007669"/>
    <property type="project" value="TreeGrafter"/>
</dbReference>
<evidence type="ECO:0000256" key="1">
    <source>
        <dbReference type="ARBA" id="ARBA00001957"/>
    </source>
</evidence>
<dbReference type="PANTHER" id="PTHR45527:SF1">
    <property type="entry name" value="FATTY ACID SYNTHASE"/>
    <property type="match status" value="1"/>
</dbReference>
<dbReference type="Gene3D" id="2.30.38.10">
    <property type="entry name" value="Luciferase, Domain 3"/>
    <property type="match status" value="1"/>
</dbReference>
<dbReference type="RefSeq" id="WP_139587510.1">
    <property type="nucleotide sequence ID" value="NZ_VDFY01000257.1"/>
</dbReference>
<comment type="cofactor">
    <cofactor evidence="1">
        <name>pantetheine 4'-phosphate</name>
        <dbReference type="ChEBI" id="CHEBI:47942"/>
    </cofactor>
</comment>
<dbReference type="Gene3D" id="3.40.50.12780">
    <property type="entry name" value="N-terminal domain of ligase-like"/>
    <property type="match status" value="1"/>
</dbReference>
<organism evidence="5 6">
    <name type="scientific">Micromonospora orduensis</name>
    <dbReference type="NCBI Taxonomy" id="1420891"/>
    <lineage>
        <taxon>Bacteria</taxon>
        <taxon>Bacillati</taxon>
        <taxon>Actinomycetota</taxon>
        <taxon>Actinomycetes</taxon>
        <taxon>Micromonosporales</taxon>
        <taxon>Micromonosporaceae</taxon>
        <taxon>Micromonospora</taxon>
    </lineage>
</organism>
<dbReference type="Pfam" id="PF00668">
    <property type="entry name" value="Condensation"/>
    <property type="match status" value="1"/>
</dbReference>
<dbReference type="Gene3D" id="1.10.1200.10">
    <property type="entry name" value="ACP-like"/>
    <property type="match status" value="1"/>
</dbReference>
<dbReference type="Gene3D" id="3.30.300.30">
    <property type="match status" value="2"/>
</dbReference>
<sequence>MTSTNHSRWIPDTFAAQAARTPDAVAVTGVSGTLTYAQLDTAGNQLAHHLRAGGAGPGRLVGVWLDRDAELVSTLLAVAKSGSAYLPLDPAQPTARLEHMLADAGAVVVVTTSALAPRVREVFTGRIVELDTERAALSARPDTAPERTADADSPMYVIYTSGSTGRPKGVVVTHANVSRLFTVTMPLFGFDRTDVWTLFHSYAFDFSVWEMWGALLHGGRLVVVPRSVARAPNELLDLLVEQQVTVLNQTPSAFRSLVDLAAVGDSRLDRLALRTVVFGGETLDPAMLRPWVDRFGLDRPELVDMYGITETTVHVTYHRLTVEDVDAGGGSPIGVPLSDLNVHLLDDNLEPVPDGVDGEIYVCGAGLAMGYLNRPGITAQRFVVDPIGGPGARMYRSGDLARRGPAGLEYRGRIDDQVQIRGYRVELGEIQSALVAHPRVRHAVVVPRAEPAGDTRLVAYVVPAGATAPPVADLRVHLSAMLPEYMLPGTYTMLDELPMTANGKLDKDRLPAPVRASAGGTAPRSLREELLCQIFAEVLDLPSCGVDDDFFELGGHSLTAIRLTNRIRAALNVTLSLDTLFAAPTVRGLAQRLTEHSTRLPLVRLPRPARIPLSLAQQRLWFLHQVHRDSPAYQIPLAFELSGRVDREALGAAIDDIASRHEILRTVYGNAAGEPYQTVLDPADARPALRVRDAEPGELPGLLRDAARETFDLAEDLPWRVWLFRTDPDRNVLLMVLHHIAGDGWSLGPLARDLARAYAARRAGAAPNWDDLPVQYADYALWQRDALAGMDEQLDSWRNHLRGAPDELELPFDRPRPATSSFQGDLVTFDIEPELHRAVSRLARDGAATVHMVLQAAIAALLTRLNAGTDLLIGNAIAGRDDHTLDDLIGFFVNSLVIRTDTTGDPAFAELIRRVRSANVAAYSQDVPFERLVEVVNPIRSTARHPLFQVMIASHNYGPSDFALQGLRVRPVPVHMGTAKFDLSLKFDERKGGDGGYGGIAAELEFSTDLFDRDTAERLVRRLVRLLDTVSADPAIRLSAIDVIGADERAWLLGRNDTDVDFPDHLTIAQLFEAQAERTPDAVALVQEERRWTFRELDERANQIAHVLRDLGVRVESPVGVSIYRSPELIAALLAIWKAGGAYIPTDPDYPTDRLNFMFADSGATILLTERAVLERLEPPAGVAVLTTDDPRLDAASRKRPEQIATGHNLAYIIYTSGSTGRPKSVMLEHRSATNRLIDVCRQFRLTADDVSLPVISISFEALVREVFAPLMAGGSAALLPAEGPRDPATVLRTIRDHGVTVIMVIVPSLLESIIAYVTDPADVRTLRLVGTGGEVLRPQDAAVVMQDWDCELVNQYGPTETTMMALMQTIRPADLSGRIPVGRVLANAQAYVLDRNLDLAPVGVTGEVYLSGAGIARGYRGRAGLSAERFVANRFGAPGTRMYRTGDLARWKPDGSLDFMGRIDDQVKIRGFRVELGEIEVVLAAHPAISHAAVVVREDRPGDKRLAAYYTTTGTQPISPAELRDHLSSSLPDHMIPSAFVAMDVLPLIGNGKLDVRRLPAPDLTHAVTGRAPRTPREQFMCELFAEVLGLPAVGPDDDFFALGGHSLLAARLIGRVRQTLGGELAMRSVFEAPTPAGLMERFGRDSAADALDILLPLRSRGAGLPLFCVHPGGGMSWPYVGLLRMLDPDVPLFGLQARGLSDPDSMPDTVDAMAAEYVAQLRSVQPDGPYRLLGWSFGGVIAHEMAVQLRERGAEVSLLVMLDSYPDLPALFRLNEREAIAALIDRDRSDVVPDGEPIGVAGAAEILRREGGALAGLSEPQIEAIVRTMDHNRELIKHFRPRYFDGDLLFFLATQARPEGAPTADAWAPHIGGKIECCPIDVDHGSMAQPEPLDEIGRMLGAYLSRDELRSGARI</sequence>
<comment type="caution">
    <text evidence="5">The sequence shown here is derived from an EMBL/GenBank/DDBJ whole genome shotgun (WGS) entry which is preliminary data.</text>
</comment>
<keyword evidence="2" id="KW-0596">Phosphopantetheine</keyword>
<dbReference type="InterPro" id="IPR006162">
    <property type="entry name" value="Ppantetheine_attach_site"/>
</dbReference>
<dbReference type="NCBIfam" id="TIGR01733">
    <property type="entry name" value="AA-adenyl-dom"/>
    <property type="match status" value="2"/>
</dbReference>
<dbReference type="GO" id="GO:0008610">
    <property type="term" value="P:lipid biosynthetic process"/>
    <property type="evidence" value="ECO:0007669"/>
    <property type="project" value="UniProtKB-ARBA"/>
</dbReference>
<dbReference type="OrthoDB" id="5476914at2"/>
<dbReference type="Pfam" id="PF00975">
    <property type="entry name" value="Thioesterase"/>
    <property type="match status" value="1"/>
</dbReference>
<evidence type="ECO:0000256" key="3">
    <source>
        <dbReference type="ARBA" id="ARBA00022553"/>
    </source>
</evidence>
<dbReference type="InterPro" id="IPR020806">
    <property type="entry name" value="PKS_PP-bd"/>
</dbReference>
<dbReference type="PROSITE" id="PS00455">
    <property type="entry name" value="AMP_BINDING"/>
    <property type="match status" value="2"/>
</dbReference>
<dbReference type="Proteomes" id="UP000306145">
    <property type="component" value="Unassembled WGS sequence"/>
</dbReference>
<dbReference type="InterPro" id="IPR020802">
    <property type="entry name" value="TesA-like"/>
</dbReference>
<feature type="domain" description="Carrier" evidence="4">
    <location>
        <begin position="1573"/>
        <end position="1648"/>
    </location>
</feature>
<dbReference type="SUPFAM" id="SSF47336">
    <property type="entry name" value="ACP-like"/>
    <property type="match status" value="2"/>
</dbReference>
<dbReference type="InterPro" id="IPR000873">
    <property type="entry name" value="AMP-dep_synth/lig_dom"/>
</dbReference>
<dbReference type="CDD" id="cd05930">
    <property type="entry name" value="A_NRPS"/>
    <property type="match status" value="1"/>
</dbReference>
<dbReference type="PANTHER" id="PTHR45527">
    <property type="entry name" value="NONRIBOSOMAL PEPTIDE SYNTHETASE"/>
    <property type="match status" value="1"/>
</dbReference>
<dbReference type="SUPFAM" id="SSF53474">
    <property type="entry name" value="alpha/beta-Hydrolases"/>
    <property type="match status" value="1"/>
</dbReference>
<dbReference type="GO" id="GO:0031177">
    <property type="term" value="F:phosphopantetheine binding"/>
    <property type="evidence" value="ECO:0007669"/>
    <property type="project" value="InterPro"/>
</dbReference>
<dbReference type="Pfam" id="PF13193">
    <property type="entry name" value="AMP-binding_C"/>
    <property type="match status" value="2"/>
</dbReference>
<dbReference type="InterPro" id="IPR020845">
    <property type="entry name" value="AMP-binding_CS"/>
</dbReference>
<dbReference type="FunFam" id="1.10.1200.10:FF:000016">
    <property type="entry name" value="Non-ribosomal peptide synthase"/>
    <property type="match status" value="2"/>
</dbReference>
<dbReference type="Pfam" id="PF00501">
    <property type="entry name" value="AMP-binding"/>
    <property type="match status" value="2"/>
</dbReference>
<proteinExistence type="predicted"/>
<reference evidence="5 6" key="1">
    <citation type="submission" date="2019-06" db="EMBL/GenBank/DDBJ databases">
        <title>Micromonospora ordensis sp. nov., isolated from deep marine sediment.</title>
        <authorList>
            <person name="Veyisoglu A."/>
            <person name="Carro L."/>
            <person name="Klenk H.-P."/>
            <person name="Sahin N."/>
        </authorList>
    </citation>
    <scope>NUCLEOTIDE SEQUENCE [LARGE SCALE GENOMIC DNA]</scope>
    <source>
        <strain evidence="5 6">S2509</strain>
    </source>
</reference>
<dbReference type="SUPFAM" id="SSF52777">
    <property type="entry name" value="CoA-dependent acyltransferases"/>
    <property type="match status" value="2"/>
</dbReference>
<dbReference type="FunFam" id="3.40.50.980:FF:000001">
    <property type="entry name" value="Non-ribosomal peptide synthetase"/>
    <property type="match status" value="2"/>
</dbReference>
<dbReference type="FunFam" id="3.30.300.30:FF:000010">
    <property type="entry name" value="Enterobactin synthetase component F"/>
    <property type="match status" value="2"/>
</dbReference>
<dbReference type="FunFam" id="3.40.50.980:FF:000002">
    <property type="entry name" value="Enterobactin synthetase component F"/>
    <property type="match status" value="1"/>
</dbReference>
<dbReference type="InterPro" id="IPR009081">
    <property type="entry name" value="PP-bd_ACP"/>
</dbReference>
<name>A0A5C4QDT5_9ACTN</name>
<dbReference type="PROSITE" id="PS00012">
    <property type="entry name" value="PHOSPHOPANTETHEINE"/>
    <property type="match status" value="2"/>
</dbReference>
<dbReference type="SMART" id="SM00823">
    <property type="entry name" value="PKS_PP"/>
    <property type="match status" value="2"/>
</dbReference>
<dbReference type="InterPro" id="IPR001031">
    <property type="entry name" value="Thioesterase"/>
</dbReference>
<dbReference type="FunFam" id="3.40.50.12780:FF:000012">
    <property type="entry name" value="Non-ribosomal peptide synthetase"/>
    <property type="match status" value="2"/>
</dbReference>
<dbReference type="SMART" id="SM00824">
    <property type="entry name" value="PKS_TE"/>
    <property type="match status" value="1"/>
</dbReference>
<dbReference type="GO" id="GO:0043041">
    <property type="term" value="P:amino acid activation for nonribosomal peptide biosynthetic process"/>
    <property type="evidence" value="ECO:0007669"/>
    <property type="project" value="TreeGrafter"/>
</dbReference>
<dbReference type="GO" id="GO:0044550">
    <property type="term" value="P:secondary metabolite biosynthetic process"/>
    <property type="evidence" value="ECO:0007669"/>
    <property type="project" value="UniProtKB-ARBA"/>
</dbReference>
<dbReference type="EMBL" id="VDFY01000257">
    <property type="protein sequence ID" value="TNH22704.1"/>
    <property type="molecule type" value="Genomic_DNA"/>
</dbReference>
<gene>
    <name evidence="5" type="ORF">FHG89_28590</name>
</gene>
<dbReference type="Gene3D" id="3.40.50.980">
    <property type="match status" value="2"/>
</dbReference>
<dbReference type="Gene3D" id="3.30.559.30">
    <property type="entry name" value="Nonribosomal peptide synthetase, condensation domain"/>
    <property type="match status" value="1"/>
</dbReference>
<dbReference type="FunFam" id="2.30.38.10:FF:000001">
    <property type="entry name" value="Non-ribosomal peptide synthetase PvdI"/>
    <property type="match status" value="1"/>
</dbReference>
<evidence type="ECO:0000313" key="6">
    <source>
        <dbReference type="Proteomes" id="UP000306145"/>
    </source>
</evidence>
<dbReference type="InterPro" id="IPR045851">
    <property type="entry name" value="AMP-bd_C_sf"/>
</dbReference>